<organism evidence="2 3">
    <name type="scientific">Crotalaria pallida</name>
    <name type="common">Smooth rattlebox</name>
    <name type="synonym">Crotalaria striata</name>
    <dbReference type="NCBI Taxonomy" id="3830"/>
    <lineage>
        <taxon>Eukaryota</taxon>
        <taxon>Viridiplantae</taxon>
        <taxon>Streptophyta</taxon>
        <taxon>Embryophyta</taxon>
        <taxon>Tracheophyta</taxon>
        <taxon>Spermatophyta</taxon>
        <taxon>Magnoliopsida</taxon>
        <taxon>eudicotyledons</taxon>
        <taxon>Gunneridae</taxon>
        <taxon>Pentapetalae</taxon>
        <taxon>rosids</taxon>
        <taxon>fabids</taxon>
        <taxon>Fabales</taxon>
        <taxon>Fabaceae</taxon>
        <taxon>Papilionoideae</taxon>
        <taxon>50 kb inversion clade</taxon>
        <taxon>genistoids sensu lato</taxon>
        <taxon>core genistoids</taxon>
        <taxon>Crotalarieae</taxon>
        <taxon>Crotalaria</taxon>
    </lineage>
</organism>
<dbReference type="Proteomes" id="UP001372338">
    <property type="component" value="Unassembled WGS sequence"/>
</dbReference>
<protein>
    <submittedName>
        <fullName evidence="2">Uncharacterized protein</fullName>
    </submittedName>
</protein>
<dbReference type="EMBL" id="JAYWIO010000002">
    <property type="protein sequence ID" value="KAK7284037.1"/>
    <property type="molecule type" value="Genomic_DNA"/>
</dbReference>
<feature type="region of interest" description="Disordered" evidence="1">
    <location>
        <begin position="62"/>
        <end position="85"/>
    </location>
</feature>
<keyword evidence="3" id="KW-1185">Reference proteome</keyword>
<evidence type="ECO:0000256" key="1">
    <source>
        <dbReference type="SAM" id="MobiDB-lite"/>
    </source>
</evidence>
<sequence length="104" mass="11675">MTRLPPPISSQHPSFIATVLPLASLEPSAAIHDWPLSSTFECATIVQFNWLETRRQKVLGQRIPSRWKKKGNSKPNPNDEKSSQAQARVELEVAMNPIQCKGQK</sequence>
<evidence type="ECO:0000313" key="3">
    <source>
        <dbReference type="Proteomes" id="UP001372338"/>
    </source>
</evidence>
<evidence type="ECO:0000313" key="2">
    <source>
        <dbReference type="EMBL" id="KAK7284037.1"/>
    </source>
</evidence>
<proteinExistence type="predicted"/>
<reference evidence="2 3" key="1">
    <citation type="submission" date="2024-01" db="EMBL/GenBank/DDBJ databases">
        <title>The genomes of 5 underutilized Papilionoideae crops provide insights into root nodulation and disease resistanc.</title>
        <authorList>
            <person name="Yuan L."/>
        </authorList>
    </citation>
    <scope>NUCLEOTIDE SEQUENCE [LARGE SCALE GENOMIC DNA]</scope>
    <source>
        <strain evidence="2">ZHUSHIDOU_FW_LH</strain>
        <tissue evidence="2">Leaf</tissue>
    </source>
</reference>
<comment type="caution">
    <text evidence="2">The sequence shown here is derived from an EMBL/GenBank/DDBJ whole genome shotgun (WGS) entry which is preliminary data.</text>
</comment>
<accession>A0AAN9IPT4</accession>
<dbReference type="AlphaFoldDB" id="A0AAN9IPT4"/>
<name>A0AAN9IPT4_CROPI</name>
<gene>
    <name evidence="2" type="ORF">RIF29_13788</name>
</gene>